<dbReference type="HOGENOM" id="CLU_494027_0_0_2"/>
<dbReference type="AlphaFoldDB" id="A0A075MNE7"/>
<evidence type="ECO:0000313" key="2">
    <source>
        <dbReference type="EMBL" id="AIF83076.1"/>
    </source>
</evidence>
<feature type="transmembrane region" description="Helical" evidence="1">
    <location>
        <begin position="34"/>
        <end position="56"/>
    </location>
</feature>
<reference evidence="2 3" key="1">
    <citation type="journal article" date="2014" name="PLoS ONE">
        <title>Genome Sequence of Candidatus Nitrososphaera evergladensis from Group I.1b Enriched from Everglades Soil Reveals Novel Genomic Features of the Ammonia-Oxidizing Archaea.</title>
        <authorList>
            <person name="Zhalnina K.V."/>
            <person name="Dias R."/>
            <person name="Leonard M.T."/>
            <person name="Dorr de Quadros P."/>
            <person name="Camargo F.A."/>
            <person name="Drew J.C."/>
            <person name="Farmerie W.G."/>
            <person name="Daroub S.H."/>
            <person name="Triplett E.W."/>
        </authorList>
    </citation>
    <scope>NUCLEOTIDE SEQUENCE [LARGE SCALE GENOMIC DNA]</scope>
    <source>
        <strain evidence="2 3">SR1</strain>
    </source>
</reference>
<feature type="transmembrane region" description="Helical" evidence="1">
    <location>
        <begin position="310"/>
        <end position="331"/>
    </location>
</feature>
<keyword evidence="1" id="KW-0812">Transmembrane</keyword>
<accession>A0A075MNE7</accession>
<protein>
    <submittedName>
        <fullName evidence="2">Uncharacterized protein</fullName>
    </submittedName>
</protein>
<dbReference type="Proteomes" id="UP000028194">
    <property type="component" value="Chromosome"/>
</dbReference>
<gene>
    <name evidence="2" type="ORF">NTE_01002</name>
</gene>
<dbReference type="KEGG" id="nev:NTE_01002"/>
<keyword evidence="1" id="KW-0472">Membrane</keyword>
<sequence length="643" mass="70813">MKFISLILIALIFVAPWLFELYTFHLYEINDNTFFFYSGARLFFFVASAVALGYFAGLNIRKGGNVNYYIIGCAAAVLSLVLVLYQFCEARECYYVGPDGLGEVRLFLLLFSASAAGLIRGKWARLTLNNDDEGDEYDKAAIAATSSPSSIHPLFASTVVAIFVGIYPASLLYDVPSEPTFRALLFFYYVTVPFLLAGLTASQLGSGNNNSSQKWAIGASVLGQTVLFVLFEALTFPDNNNDDSFWQVIQLVVAIGGSALSGIAGSRIGYSYYHHHRRHLVQPNNNHLNANGPKGMMASSKKLKMTREKLFASLSVPIFFGFGIFAMHPSFLAPIDLLPDIENVGSSGHQDGGNCPKMLSSIPPPMYYSGAASNEQYFSTKRVEVNLNFTSLYQHQGIDNNTSSLSSRNENTGNDDDNDILLAGIGAQSPNCCKDGLDYGYRADVLFTKEGTKYLVARAWETCDQNAACSGFPWRSIMHESVVPINNNIPKSFLAIAMEWARDGRTVNWYYRTVDSDSWIKYSSFTAPEIENPYFNLGVISINGFFPADNPLVTSLWGNVNFFQAGIATTSSSSDSTAFAGGKIVFECPAFYDNNDGMKHCFPNMAAVPASESEWKVLWGWGVDRPATSTHIDNLKKLVEMII</sequence>
<proteinExistence type="predicted"/>
<feature type="transmembrane region" description="Helical" evidence="1">
    <location>
        <begin position="154"/>
        <end position="173"/>
    </location>
</feature>
<evidence type="ECO:0000313" key="3">
    <source>
        <dbReference type="Proteomes" id="UP000028194"/>
    </source>
</evidence>
<dbReference type="EMBL" id="CP007174">
    <property type="protein sequence ID" value="AIF83076.1"/>
    <property type="molecule type" value="Genomic_DNA"/>
</dbReference>
<organism evidence="2 3">
    <name type="scientific">Candidatus Nitrososphaera evergladensis SR1</name>
    <dbReference type="NCBI Taxonomy" id="1459636"/>
    <lineage>
        <taxon>Archaea</taxon>
        <taxon>Nitrososphaerota</taxon>
        <taxon>Nitrososphaeria</taxon>
        <taxon>Nitrososphaerales</taxon>
        <taxon>Nitrososphaeraceae</taxon>
        <taxon>Nitrososphaera</taxon>
    </lineage>
</organism>
<evidence type="ECO:0000256" key="1">
    <source>
        <dbReference type="SAM" id="Phobius"/>
    </source>
</evidence>
<keyword evidence="3" id="KW-1185">Reference proteome</keyword>
<name>A0A075MNE7_9ARCH</name>
<feature type="transmembrane region" description="Helical" evidence="1">
    <location>
        <begin position="100"/>
        <end position="119"/>
    </location>
</feature>
<feature type="transmembrane region" description="Helical" evidence="1">
    <location>
        <begin position="216"/>
        <end position="236"/>
    </location>
</feature>
<feature type="transmembrane region" description="Helical" evidence="1">
    <location>
        <begin position="68"/>
        <end position="88"/>
    </location>
</feature>
<feature type="transmembrane region" description="Helical" evidence="1">
    <location>
        <begin position="248"/>
        <end position="270"/>
    </location>
</feature>
<keyword evidence="1" id="KW-1133">Transmembrane helix</keyword>
<feature type="transmembrane region" description="Helical" evidence="1">
    <location>
        <begin position="185"/>
        <end position="204"/>
    </location>
</feature>